<dbReference type="GO" id="GO:0006015">
    <property type="term" value="P:5-phosphoribose 1-diphosphate biosynthetic process"/>
    <property type="evidence" value="ECO:0007669"/>
    <property type="project" value="UniProtKB-UniRule"/>
</dbReference>
<dbReference type="EC" id="2.7.4.23" evidence="6"/>
<dbReference type="InterPro" id="IPR027417">
    <property type="entry name" value="P-loop_NTPase"/>
</dbReference>
<dbReference type="GO" id="GO:0033863">
    <property type="term" value="F:ribose 1,5-bisphosphate phosphokinase activity"/>
    <property type="evidence" value="ECO:0007669"/>
    <property type="project" value="UniProtKB-UniRule"/>
</dbReference>
<keyword evidence="5 6" id="KW-0067">ATP-binding</keyword>
<evidence type="ECO:0000256" key="6">
    <source>
        <dbReference type="HAMAP-Rule" id="MF_00836"/>
    </source>
</evidence>
<name>A0A3R7E7U8_9BURK</name>
<dbReference type="NCBIfam" id="NF007485">
    <property type="entry name" value="PRK10078.1"/>
    <property type="match status" value="1"/>
</dbReference>
<comment type="caution">
    <text evidence="8">The sequence shown here is derived from an EMBL/GenBank/DDBJ whole genome shotgun (WGS) entry which is preliminary data.</text>
</comment>
<keyword evidence="8" id="KW-0418">Kinase</keyword>
<gene>
    <name evidence="6" type="primary">phnN</name>
    <name evidence="8" type="ORF">BCY88_03915</name>
</gene>
<keyword evidence="4 6" id="KW-0547">Nucleotide-binding</keyword>
<feature type="binding site" evidence="6">
    <location>
        <begin position="10"/>
        <end position="17"/>
    </location>
    <ligand>
        <name>ATP</name>
        <dbReference type="ChEBI" id="CHEBI:30616"/>
    </ligand>
</feature>
<sequence length="199" mass="21484">MAGRLIYVMGPSGAGKDSLLSFARSRLMGEPILFAHRYITRPSGNGEAHVALSVEEFAARSVLGLFALEWSSHSLRYGIGVELDAWLARGCTVVVNGSRQHLQHTLARYPYAEVVHVNAAPHILEARLGARARESAEQVAARLARRAPFSLPEGIRCTTIDNSGALEDAGHALIAFLQANTEVGDVSDVPRVPNVHNAR</sequence>
<comment type="pathway">
    <text evidence="2 6">Metabolic intermediate biosynthesis; 5-phospho-alpha-D-ribose 1-diphosphate biosynthesis; 5-phospho-alpha-D-ribose 1-diphosphate from D-ribose 5-phosphate (route II): step 3/3.</text>
</comment>
<dbReference type="Gene3D" id="3.40.50.300">
    <property type="entry name" value="P-loop containing nucleotide triphosphate hydrolases"/>
    <property type="match status" value="1"/>
</dbReference>
<evidence type="ECO:0000256" key="1">
    <source>
        <dbReference type="ARBA" id="ARBA00000373"/>
    </source>
</evidence>
<dbReference type="SMART" id="SM00072">
    <property type="entry name" value="GuKc"/>
    <property type="match status" value="1"/>
</dbReference>
<dbReference type="Proteomes" id="UP000283709">
    <property type="component" value="Unassembled WGS sequence"/>
</dbReference>
<dbReference type="InterPro" id="IPR008145">
    <property type="entry name" value="GK/Ca_channel_bsu"/>
</dbReference>
<evidence type="ECO:0000313" key="8">
    <source>
        <dbReference type="EMBL" id="RKF46749.1"/>
    </source>
</evidence>
<evidence type="ECO:0000313" key="9">
    <source>
        <dbReference type="Proteomes" id="UP000283709"/>
    </source>
</evidence>
<dbReference type="RefSeq" id="WP_120344777.1">
    <property type="nucleotide sequence ID" value="NZ_MCAS01000012.1"/>
</dbReference>
<reference evidence="8 9" key="1">
    <citation type="submission" date="2016-07" db="EMBL/GenBank/DDBJ databases">
        <title>Genome analysis of Burkholderia fungorum ES3-20.</title>
        <authorList>
            <person name="Xu D."/>
            <person name="Yao R."/>
            <person name="Zheng S."/>
        </authorList>
    </citation>
    <scope>NUCLEOTIDE SEQUENCE [LARGE SCALE GENOMIC DNA]</scope>
    <source>
        <strain evidence="8 9">ES3-20</strain>
    </source>
</reference>
<dbReference type="EMBL" id="MCAS01000012">
    <property type="protein sequence ID" value="RKF46749.1"/>
    <property type="molecule type" value="Genomic_DNA"/>
</dbReference>
<dbReference type="GO" id="GO:0005524">
    <property type="term" value="F:ATP binding"/>
    <property type="evidence" value="ECO:0007669"/>
    <property type="project" value="UniProtKB-KW"/>
</dbReference>
<evidence type="ECO:0000256" key="3">
    <source>
        <dbReference type="ARBA" id="ARBA00022679"/>
    </source>
</evidence>
<dbReference type="HAMAP" id="MF_00836">
    <property type="entry name" value="PhnN"/>
    <property type="match status" value="1"/>
</dbReference>
<evidence type="ECO:0000256" key="2">
    <source>
        <dbReference type="ARBA" id="ARBA00005069"/>
    </source>
</evidence>
<evidence type="ECO:0000256" key="5">
    <source>
        <dbReference type="ARBA" id="ARBA00022840"/>
    </source>
</evidence>
<dbReference type="NCBIfam" id="TIGR02322">
    <property type="entry name" value="phosphon_PhnN"/>
    <property type="match status" value="1"/>
</dbReference>
<dbReference type="InterPro" id="IPR012699">
    <property type="entry name" value="PhnN"/>
</dbReference>
<dbReference type="UniPathway" id="UPA00087">
    <property type="reaction ID" value="UER00175"/>
</dbReference>
<feature type="domain" description="Guanylate kinase/L-type calcium channel beta subunit" evidence="7">
    <location>
        <begin position="2"/>
        <end position="181"/>
    </location>
</feature>
<dbReference type="GO" id="GO:0019634">
    <property type="term" value="P:organic phosphonate metabolic process"/>
    <property type="evidence" value="ECO:0007669"/>
    <property type="project" value="UniProtKB-UniRule"/>
</dbReference>
<evidence type="ECO:0000259" key="7">
    <source>
        <dbReference type="SMART" id="SM00072"/>
    </source>
</evidence>
<comment type="similarity">
    <text evidence="6">Belongs to the ribose 1,5-bisphosphokinase family.</text>
</comment>
<dbReference type="OrthoDB" id="341217at2"/>
<comment type="catalytic activity">
    <reaction evidence="1 6">
        <text>alpha-D-ribose 1,5-bisphosphate + ATP = 5-phospho-alpha-D-ribose 1-diphosphate + ADP</text>
        <dbReference type="Rhea" id="RHEA:20109"/>
        <dbReference type="ChEBI" id="CHEBI:30616"/>
        <dbReference type="ChEBI" id="CHEBI:58017"/>
        <dbReference type="ChEBI" id="CHEBI:68688"/>
        <dbReference type="ChEBI" id="CHEBI:456216"/>
        <dbReference type="EC" id="2.7.4.23"/>
    </reaction>
</comment>
<organism evidence="8 9">
    <name type="scientific">Paraburkholderia fungorum</name>
    <dbReference type="NCBI Taxonomy" id="134537"/>
    <lineage>
        <taxon>Bacteria</taxon>
        <taxon>Pseudomonadati</taxon>
        <taxon>Pseudomonadota</taxon>
        <taxon>Betaproteobacteria</taxon>
        <taxon>Burkholderiales</taxon>
        <taxon>Burkholderiaceae</taxon>
        <taxon>Paraburkholderia</taxon>
    </lineage>
</organism>
<dbReference type="AlphaFoldDB" id="A0A3R7E7U8"/>
<accession>A0A3R7E7U8</accession>
<keyword evidence="3 6" id="KW-0808">Transferase</keyword>
<evidence type="ECO:0000256" key="4">
    <source>
        <dbReference type="ARBA" id="ARBA00022741"/>
    </source>
</evidence>
<dbReference type="SUPFAM" id="SSF52540">
    <property type="entry name" value="P-loop containing nucleoside triphosphate hydrolases"/>
    <property type="match status" value="1"/>
</dbReference>
<protein>
    <recommendedName>
        <fullName evidence="6">Ribose 1,5-bisphosphate phosphokinase PhnN</fullName>
        <ecNumber evidence="6">2.7.4.23</ecNumber>
    </recommendedName>
    <alternativeName>
        <fullName evidence="6">Ribose 1,5-bisphosphokinase</fullName>
    </alternativeName>
</protein>
<proteinExistence type="inferred from homology"/>
<comment type="function">
    <text evidence="6">Catalyzes the phosphorylation of ribose 1,5-bisphosphate to 5-phospho-D-ribosyl alpha-1-diphosphate (PRPP).</text>
</comment>